<dbReference type="InterPro" id="IPR043504">
    <property type="entry name" value="Peptidase_S1_PA_chymotrypsin"/>
</dbReference>
<dbReference type="GO" id="GO:0006508">
    <property type="term" value="P:proteolysis"/>
    <property type="evidence" value="ECO:0007669"/>
    <property type="project" value="UniProtKB-KW"/>
</dbReference>
<comment type="subcellular location">
    <subcellularLocation>
        <location evidence="1">Secreted</location>
    </subcellularLocation>
</comment>
<proteinExistence type="predicted"/>
<dbReference type="InterPro" id="IPR050127">
    <property type="entry name" value="Serine_Proteases_S1"/>
</dbReference>
<evidence type="ECO:0000256" key="3">
    <source>
        <dbReference type="ARBA" id="ARBA00022670"/>
    </source>
</evidence>
<keyword evidence="4" id="KW-0378">Hydrolase</keyword>
<protein>
    <submittedName>
        <fullName evidence="6">Serine protease</fullName>
    </submittedName>
</protein>
<dbReference type="Gene3D" id="2.40.10.10">
    <property type="entry name" value="Trypsin-like serine proteases"/>
    <property type="match status" value="1"/>
</dbReference>
<dbReference type="EMBL" id="JAPDDP010000044">
    <property type="protein sequence ID" value="MDA0182952.1"/>
    <property type="molecule type" value="Genomic_DNA"/>
</dbReference>
<dbReference type="Pfam" id="PF00089">
    <property type="entry name" value="Trypsin"/>
    <property type="match status" value="1"/>
</dbReference>
<organism evidence="6 7">
    <name type="scientific">Solirubrobacter phytolaccae</name>
    <dbReference type="NCBI Taxonomy" id="1404360"/>
    <lineage>
        <taxon>Bacteria</taxon>
        <taxon>Bacillati</taxon>
        <taxon>Actinomycetota</taxon>
        <taxon>Thermoleophilia</taxon>
        <taxon>Solirubrobacterales</taxon>
        <taxon>Solirubrobacteraceae</taxon>
        <taxon>Solirubrobacter</taxon>
    </lineage>
</organism>
<dbReference type="PROSITE" id="PS00134">
    <property type="entry name" value="TRYPSIN_HIS"/>
    <property type="match status" value="1"/>
</dbReference>
<evidence type="ECO:0000313" key="6">
    <source>
        <dbReference type="EMBL" id="MDA0182952.1"/>
    </source>
</evidence>
<evidence type="ECO:0000256" key="4">
    <source>
        <dbReference type="ARBA" id="ARBA00022801"/>
    </source>
</evidence>
<accession>A0A9X3NKB4</accession>
<gene>
    <name evidence="6" type="ORF">OJ997_21750</name>
</gene>
<dbReference type="AlphaFoldDB" id="A0A9X3NKB4"/>
<evidence type="ECO:0000256" key="1">
    <source>
        <dbReference type="ARBA" id="ARBA00004613"/>
    </source>
</evidence>
<dbReference type="GO" id="GO:0004252">
    <property type="term" value="F:serine-type endopeptidase activity"/>
    <property type="evidence" value="ECO:0007669"/>
    <property type="project" value="InterPro"/>
</dbReference>
<feature type="domain" description="Peptidase S1" evidence="5">
    <location>
        <begin position="114"/>
        <end position="332"/>
    </location>
</feature>
<dbReference type="CDD" id="cd00190">
    <property type="entry name" value="Tryp_SPc"/>
    <property type="match status" value="1"/>
</dbReference>
<dbReference type="Proteomes" id="UP001147653">
    <property type="component" value="Unassembled WGS sequence"/>
</dbReference>
<name>A0A9X3NKB4_9ACTN</name>
<sequence>MSDSTAADPLRPELDAIEQLADLLAGDDDARFVVVFQALTNFSTGIRERPEEEAVKLARSVMVRSAEPHLARARATRSAAVGVPRTRAETSDSIYSDPVFLANARRMIGDHQRIVGGIRTSDYPDCVAVGSPGAWCCTGTVVARNVVVTAGHCWAGGCAARVFLGDDVTREAEGRVVKVRHPAPHPKYDPSDPLQDIAVLILEEDLDVAPRPLATAGMIEAAATVRLAGYGNTDVFSSGGYGMRRMVDVPLASTDPRFGADAATEFVAGAAFLDRDSCNGDSGGPAYVQADGAWYLAGATSRATASAIRPCGDGGIYTRVAAYEDWLRNVPGGHWD</sequence>
<dbReference type="SUPFAM" id="SSF50494">
    <property type="entry name" value="Trypsin-like serine proteases"/>
    <property type="match status" value="1"/>
</dbReference>
<dbReference type="PRINTS" id="PR00722">
    <property type="entry name" value="CHYMOTRYPSIN"/>
</dbReference>
<dbReference type="GO" id="GO:0005615">
    <property type="term" value="C:extracellular space"/>
    <property type="evidence" value="ECO:0007669"/>
    <property type="project" value="TreeGrafter"/>
</dbReference>
<dbReference type="SMART" id="SM00020">
    <property type="entry name" value="Tryp_SPc"/>
    <property type="match status" value="1"/>
</dbReference>
<evidence type="ECO:0000259" key="5">
    <source>
        <dbReference type="PROSITE" id="PS50240"/>
    </source>
</evidence>
<keyword evidence="7" id="KW-1185">Reference proteome</keyword>
<dbReference type="PANTHER" id="PTHR24264:SF65">
    <property type="entry name" value="SRCR DOMAIN-CONTAINING PROTEIN"/>
    <property type="match status" value="1"/>
</dbReference>
<dbReference type="InterPro" id="IPR001254">
    <property type="entry name" value="Trypsin_dom"/>
</dbReference>
<dbReference type="PROSITE" id="PS50240">
    <property type="entry name" value="TRYPSIN_DOM"/>
    <property type="match status" value="1"/>
</dbReference>
<keyword evidence="3 6" id="KW-0645">Protease</keyword>
<evidence type="ECO:0000313" key="7">
    <source>
        <dbReference type="Proteomes" id="UP001147653"/>
    </source>
</evidence>
<comment type="caution">
    <text evidence="6">The sequence shown here is derived from an EMBL/GenBank/DDBJ whole genome shotgun (WGS) entry which is preliminary data.</text>
</comment>
<dbReference type="InterPro" id="IPR018114">
    <property type="entry name" value="TRYPSIN_HIS"/>
</dbReference>
<dbReference type="RefSeq" id="WP_270027336.1">
    <property type="nucleotide sequence ID" value="NZ_JAPDDP010000044.1"/>
</dbReference>
<keyword evidence="2" id="KW-0964">Secreted</keyword>
<dbReference type="InterPro" id="IPR009003">
    <property type="entry name" value="Peptidase_S1_PA"/>
</dbReference>
<evidence type="ECO:0000256" key="2">
    <source>
        <dbReference type="ARBA" id="ARBA00022525"/>
    </source>
</evidence>
<dbReference type="InterPro" id="IPR001314">
    <property type="entry name" value="Peptidase_S1A"/>
</dbReference>
<reference evidence="6" key="1">
    <citation type="submission" date="2022-10" db="EMBL/GenBank/DDBJ databases">
        <title>The WGS of Solirubrobacter phytolaccae KCTC 29190.</title>
        <authorList>
            <person name="Jiang Z."/>
        </authorList>
    </citation>
    <scope>NUCLEOTIDE SEQUENCE</scope>
    <source>
        <strain evidence="6">KCTC 29190</strain>
    </source>
</reference>
<dbReference type="PANTHER" id="PTHR24264">
    <property type="entry name" value="TRYPSIN-RELATED"/>
    <property type="match status" value="1"/>
</dbReference>